<dbReference type="SUPFAM" id="SSF51735">
    <property type="entry name" value="NAD(P)-binding Rossmann-fold domains"/>
    <property type="match status" value="1"/>
</dbReference>
<dbReference type="InterPro" id="IPR036291">
    <property type="entry name" value="NAD(P)-bd_dom_sf"/>
</dbReference>
<dbReference type="GO" id="GO:0051287">
    <property type="term" value="F:NAD binding"/>
    <property type="evidence" value="ECO:0007669"/>
    <property type="project" value="InterPro"/>
</dbReference>
<evidence type="ECO:0000259" key="3">
    <source>
        <dbReference type="Pfam" id="PF02826"/>
    </source>
</evidence>
<feature type="domain" description="D-isomer specific 2-hydroxyacid dehydrogenase NAD-binding" evidence="3">
    <location>
        <begin position="137"/>
        <end position="312"/>
    </location>
</feature>
<dbReference type="AlphaFoldDB" id="A0A4P6UJX7"/>
<sequence length="354" mass="37997">MRATRPEAVVNSSLPLRILLSRQALTRWRADIEHVLAEHGRDALEFVTTESAVTGARDDIDIAFISRDITGLSTKHEIAPALRACYEVLSRSQGLRWVHVHSAGTDRDIYMELHARGVHVTTSSGANADVVAQSMLAGLLALARRLPQLMAAQREHRWAPLLNDPPPSVAGQTALLVGWGPIGQRIAALLLALGLKVVVVRRQAAPALGGVEFVGYDDFHAHLPGTNWLLLACPLTERTHRLADARALAALPAGAQLINVSRGAVVVEADLIAALRSGHLGGAFLDVYEHEPLPATSPLWDLPNVIATPHTAGHFSGHEQRVAALFLDNLARWCTGRALVNLAHPAMGAAPARP</sequence>
<evidence type="ECO:0000256" key="2">
    <source>
        <dbReference type="ARBA" id="ARBA00023027"/>
    </source>
</evidence>
<dbReference type="PANTHER" id="PTHR43333:SF1">
    <property type="entry name" value="D-ISOMER SPECIFIC 2-HYDROXYACID DEHYDROGENASE NAD-BINDING DOMAIN-CONTAINING PROTEIN"/>
    <property type="match status" value="1"/>
</dbReference>
<dbReference type="Gene3D" id="3.40.50.720">
    <property type="entry name" value="NAD(P)-binding Rossmann-like Domain"/>
    <property type="match status" value="2"/>
</dbReference>
<reference evidence="4 5" key="1">
    <citation type="submission" date="2018-07" db="EMBL/GenBank/DDBJ databases">
        <title>Exploring interactions and the metabolic potential of the ultra-small soil bacteria Hylemonella gracilis.</title>
        <authorList>
            <person name="Tyc O."/>
            <person name="Kulkarni P."/>
            <person name="Gawehns F."/>
            <person name="Hundscheid M."/>
            <person name="Zweers H."/>
            <person name="Garbeva P."/>
        </authorList>
    </citation>
    <scope>NUCLEOTIDE SEQUENCE [LARGE SCALE GENOMIC DNA]</scope>
    <source>
        <strain evidence="4 5">NS1</strain>
    </source>
</reference>
<organism evidence="4 5">
    <name type="scientific">Hylemonella gracilis</name>
    <dbReference type="NCBI Taxonomy" id="80880"/>
    <lineage>
        <taxon>Bacteria</taxon>
        <taxon>Pseudomonadati</taxon>
        <taxon>Pseudomonadota</taxon>
        <taxon>Betaproteobacteria</taxon>
        <taxon>Burkholderiales</taxon>
        <taxon>Comamonadaceae</taxon>
        <taxon>Hylemonella</taxon>
    </lineage>
</organism>
<dbReference type="SUPFAM" id="SSF52283">
    <property type="entry name" value="Formate/glycerate dehydrogenase catalytic domain-like"/>
    <property type="match status" value="1"/>
</dbReference>
<protein>
    <submittedName>
        <fullName evidence="4">D-2-hydroxyacid dehydrogenase</fullName>
    </submittedName>
</protein>
<name>A0A4P6UJX7_9BURK</name>
<dbReference type="GO" id="GO:0016491">
    <property type="term" value="F:oxidoreductase activity"/>
    <property type="evidence" value="ECO:0007669"/>
    <property type="project" value="UniProtKB-KW"/>
</dbReference>
<evidence type="ECO:0000313" key="4">
    <source>
        <dbReference type="EMBL" id="QBK04385.1"/>
    </source>
</evidence>
<proteinExistence type="predicted"/>
<dbReference type="OrthoDB" id="9805416at2"/>
<keyword evidence="2" id="KW-0520">NAD</keyword>
<accession>A0A4P6UJX7</accession>
<gene>
    <name evidence="4" type="ORF">DW355_05935</name>
</gene>
<dbReference type="Pfam" id="PF02826">
    <property type="entry name" value="2-Hacid_dh_C"/>
    <property type="match status" value="1"/>
</dbReference>
<dbReference type="KEGG" id="hgr:DW355_05935"/>
<dbReference type="Proteomes" id="UP000292939">
    <property type="component" value="Chromosome"/>
</dbReference>
<evidence type="ECO:0000256" key="1">
    <source>
        <dbReference type="ARBA" id="ARBA00023002"/>
    </source>
</evidence>
<dbReference type="PANTHER" id="PTHR43333">
    <property type="entry name" value="2-HACID_DH_C DOMAIN-CONTAINING PROTEIN"/>
    <property type="match status" value="1"/>
</dbReference>
<keyword evidence="1" id="KW-0560">Oxidoreductase</keyword>
<dbReference type="EMBL" id="CP031395">
    <property type="protein sequence ID" value="QBK04385.1"/>
    <property type="molecule type" value="Genomic_DNA"/>
</dbReference>
<dbReference type="InterPro" id="IPR006140">
    <property type="entry name" value="D-isomer_DH_NAD-bd"/>
</dbReference>
<evidence type="ECO:0000313" key="5">
    <source>
        <dbReference type="Proteomes" id="UP000292939"/>
    </source>
</evidence>